<reference evidence="3" key="1">
    <citation type="journal article" date="2020" name="bioRxiv">
        <title>A rank-normalized archaeal taxonomy based on genome phylogeny resolves widespread incomplete and uneven classifications.</title>
        <authorList>
            <person name="Rinke C."/>
            <person name="Chuvochina M."/>
            <person name="Mussig A.J."/>
            <person name="Chaumeil P.-A."/>
            <person name="Waite D.W."/>
            <person name="Whitman W.B."/>
            <person name="Parks D.H."/>
            <person name="Hugenholtz P."/>
        </authorList>
    </citation>
    <scope>NUCLEOTIDE SEQUENCE [LARGE SCALE GENOMIC DNA]</scope>
</reference>
<proteinExistence type="predicted"/>
<dbReference type="AlphaFoldDB" id="A0A7J4JKA6"/>
<sequence length="66" mass="7089">MMCGKCRKMCGGLMIVIGLLWLATAKGLVQLPLAGVHWLGVMLVILGAIKVFMHCQECEGHSCCGK</sequence>
<evidence type="ECO:0000313" key="1">
    <source>
        <dbReference type="EMBL" id="HIH17029.1"/>
    </source>
</evidence>
<dbReference type="EMBL" id="JAGVWE010000004">
    <property type="protein sequence ID" value="MBS3063035.1"/>
    <property type="molecule type" value="Genomic_DNA"/>
</dbReference>
<dbReference type="EMBL" id="DUGH01000156">
    <property type="protein sequence ID" value="HIH17029.1"/>
    <property type="molecule type" value="Genomic_DNA"/>
</dbReference>
<gene>
    <name evidence="1" type="ORF">HA252_06510</name>
    <name evidence="2" type="ORF">J4203_04130</name>
</gene>
<reference evidence="2" key="2">
    <citation type="submission" date="2021-03" db="EMBL/GenBank/DDBJ databases">
        <authorList>
            <person name="Jaffe A."/>
        </authorList>
    </citation>
    <scope>NUCLEOTIDE SEQUENCE</scope>
    <source>
        <strain evidence="2">RIFCSPLOWO2_01_FULL_58_19</strain>
    </source>
</reference>
<evidence type="ECO:0000313" key="2">
    <source>
        <dbReference type="EMBL" id="MBS3063035.1"/>
    </source>
</evidence>
<evidence type="ECO:0000313" key="3">
    <source>
        <dbReference type="Proteomes" id="UP000564964"/>
    </source>
</evidence>
<dbReference type="Proteomes" id="UP000564964">
    <property type="component" value="Unassembled WGS sequence"/>
</dbReference>
<dbReference type="Proteomes" id="UP000678237">
    <property type="component" value="Unassembled WGS sequence"/>
</dbReference>
<reference evidence="2" key="3">
    <citation type="submission" date="2021-05" db="EMBL/GenBank/DDBJ databases">
        <title>Protein family content uncovers lineage relationships and bacterial pathway maintenance mechanisms in DPANN archaea.</title>
        <authorList>
            <person name="Castelle C.J."/>
            <person name="Meheust R."/>
            <person name="Jaffe A.L."/>
            <person name="Seitz K."/>
            <person name="Gong X."/>
            <person name="Baker B.J."/>
            <person name="Banfield J.F."/>
        </authorList>
    </citation>
    <scope>NUCLEOTIDE SEQUENCE</scope>
    <source>
        <strain evidence="2">RIFCSPLOWO2_01_FULL_58_19</strain>
    </source>
</reference>
<name>A0A7J4JKA6_9ARCH</name>
<organism evidence="1 3">
    <name type="scientific">Candidatus Iainarchaeum sp</name>
    <dbReference type="NCBI Taxonomy" id="3101447"/>
    <lineage>
        <taxon>Archaea</taxon>
        <taxon>Candidatus Iainarchaeota</taxon>
        <taxon>Candidatus Iainarchaeia</taxon>
        <taxon>Candidatus Iainarchaeales</taxon>
        <taxon>Candidatus Iainarchaeaceae</taxon>
        <taxon>Candidatus Iainarchaeum</taxon>
    </lineage>
</organism>
<protein>
    <submittedName>
        <fullName evidence="1">Uncharacterized protein</fullName>
    </submittedName>
</protein>
<comment type="caution">
    <text evidence="1">The sequence shown here is derived from an EMBL/GenBank/DDBJ whole genome shotgun (WGS) entry which is preliminary data.</text>
</comment>
<accession>A0A7J4JKA6</accession>